<comment type="subcellular location">
    <subcellularLocation>
        <location evidence="2">Cytoplasm</location>
    </subcellularLocation>
    <subcellularLocation>
        <location evidence="2">Nucleus</location>
    </subcellularLocation>
</comment>
<dbReference type="InterPro" id="IPR002075">
    <property type="entry name" value="NTF2_dom"/>
</dbReference>
<keyword evidence="1 2" id="KW-0963">Cytoplasm</keyword>
<keyword evidence="5" id="KW-1185">Reference proteome</keyword>
<evidence type="ECO:0000313" key="4">
    <source>
        <dbReference type="EMBL" id="KAH9327530.1"/>
    </source>
</evidence>
<dbReference type="Gene3D" id="3.10.450.50">
    <property type="match status" value="1"/>
</dbReference>
<organism evidence="4 5">
    <name type="scientific">Taxus chinensis</name>
    <name type="common">Chinese yew</name>
    <name type="synonym">Taxus wallichiana var. chinensis</name>
    <dbReference type="NCBI Taxonomy" id="29808"/>
    <lineage>
        <taxon>Eukaryota</taxon>
        <taxon>Viridiplantae</taxon>
        <taxon>Streptophyta</taxon>
        <taxon>Embryophyta</taxon>
        <taxon>Tracheophyta</taxon>
        <taxon>Spermatophyta</taxon>
        <taxon>Pinopsida</taxon>
        <taxon>Pinidae</taxon>
        <taxon>Conifers II</taxon>
        <taxon>Cupressales</taxon>
        <taxon>Taxaceae</taxon>
        <taxon>Taxus</taxon>
    </lineage>
</organism>
<feature type="domain" description="NTF2" evidence="3">
    <location>
        <begin position="25"/>
        <end position="119"/>
    </location>
</feature>
<sequence>MQPHYNMNMGLEEEVEAMEKQVEAVAKAFVDHYYHLFDNSRGSLVSLYDETNSMLSFEGQKIQGATNILLKLTSLPFDQCKHNISTIDCQHSGPANGILVFVSGNLQLPGEDHPLRFSQ</sequence>
<feature type="non-terminal residue" evidence="4">
    <location>
        <position position="119"/>
    </location>
</feature>
<comment type="caution">
    <text evidence="4">The sequence shown here is derived from an EMBL/GenBank/DDBJ whole genome shotgun (WGS) entry which is preliminary data.</text>
</comment>
<dbReference type="PROSITE" id="PS50177">
    <property type="entry name" value="NTF2_DOMAIN"/>
    <property type="match status" value="1"/>
</dbReference>
<dbReference type="FunFam" id="3.10.450.50:FF:000005">
    <property type="entry name" value="Nuclear transport factor 2"/>
    <property type="match status" value="1"/>
</dbReference>
<dbReference type="InterPro" id="IPR018222">
    <property type="entry name" value="Nuclear_transport_factor_2_euk"/>
</dbReference>
<dbReference type="GO" id="GO:0005737">
    <property type="term" value="C:cytoplasm"/>
    <property type="evidence" value="ECO:0007669"/>
    <property type="project" value="UniProtKB-SubCell"/>
</dbReference>
<dbReference type="EMBL" id="JAHRHJ020000002">
    <property type="protein sequence ID" value="KAH9327530.1"/>
    <property type="molecule type" value="Genomic_DNA"/>
</dbReference>
<dbReference type="Pfam" id="PF02136">
    <property type="entry name" value="NTF2"/>
    <property type="match status" value="1"/>
</dbReference>
<evidence type="ECO:0000256" key="1">
    <source>
        <dbReference type="ARBA" id="ARBA00022490"/>
    </source>
</evidence>
<dbReference type="OMA" id="QLERMSF"/>
<dbReference type="AlphaFoldDB" id="A0AA38LMA9"/>
<dbReference type="InterPro" id="IPR045875">
    <property type="entry name" value="NTF2"/>
</dbReference>
<accession>A0AA38LMA9</accession>
<dbReference type="InterPro" id="IPR032710">
    <property type="entry name" value="NTF2-like_dom_sf"/>
</dbReference>
<keyword evidence="2" id="KW-0653">Protein transport</keyword>
<keyword evidence="2" id="KW-0813">Transport</keyword>
<dbReference type="SUPFAM" id="SSF54427">
    <property type="entry name" value="NTF2-like"/>
    <property type="match status" value="1"/>
</dbReference>
<dbReference type="GO" id="GO:0006606">
    <property type="term" value="P:protein import into nucleus"/>
    <property type="evidence" value="ECO:0007669"/>
    <property type="project" value="UniProtKB-ARBA"/>
</dbReference>
<dbReference type="Proteomes" id="UP000824469">
    <property type="component" value="Unassembled WGS sequence"/>
</dbReference>
<evidence type="ECO:0000256" key="2">
    <source>
        <dbReference type="RuleBase" id="RU369002"/>
    </source>
</evidence>
<gene>
    <name evidence="4" type="ORF">KI387_007708</name>
</gene>
<name>A0AA38LMA9_TAXCH</name>
<dbReference type="GO" id="GO:0005635">
    <property type="term" value="C:nuclear envelope"/>
    <property type="evidence" value="ECO:0007669"/>
    <property type="project" value="UniProtKB-ARBA"/>
</dbReference>
<comment type="function">
    <text evidence="2">Has a role in nuclear-cytoplasmic transport of proteins and mRNAs.</text>
</comment>
<reference evidence="4 5" key="1">
    <citation type="journal article" date="2021" name="Nat. Plants">
        <title>The Taxus genome provides insights into paclitaxel biosynthesis.</title>
        <authorList>
            <person name="Xiong X."/>
            <person name="Gou J."/>
            <person name="Liao Q."/>
            <person name="Li Y."/>
            <person name="Zhou Q."/>
            <person name="Bi G."/>
            <person name="Li C."/>
            <person name="Du R."/>
            <person name="Wang X."/>
            <person name="Sun T."/>
            <person name="Guo L."/>
            <person name="Liang H."/>
            <person name="Lu P."/>
            <person name="Wu Y."/>
            <person name="Zhang Z."/>
            <person name="Ro D.K."/>
            <person name="Shang Y."/>
            <person name="Huang S."/>
            <person name="Yan J."/>
        </authorList>
    </citation>
    <scope>NUCLEOTIDE SEQUENCE [LARGE SCALE GENOMIC DNA]</scope>
    <source>
        <strain evidence="4">Ta-2019</strain>
    </source>
</reference>
<dbReference type="PANTHER" id="PTHR12612">
    <property type="entry name" value="NUCLEAR TRANSPORT FACTOR 2"/>
    <property type="match status" value="1"/>
</dbReference>
<protein>
    <recommendedName>
        <fullName evidence="3">NTF2 domain-containing protein</fullName>
    </recommendedName>
</protein>
<evidence type="ECO:0000313" key="5">
    <source>
        <dbReference type="Proteomes" id="UP000824469"/>
    </source>
</evidence>
<keyword evidence="2" id="KW-0539">Nucleus</keyword>
<evidence type="ECO:0000259" key="3">
    <source>
        <dbReference type="PROSITE" id="PS50177"/>
    </source>
</evidence>
<proteinExistence type="predicted"/>
<dbReference type="GO" id="GO:0051028">
    <property type="term" value="P:mRNA transport"/>
    <property type="evidence" value="ECO:0007669"/>
    <property type="project" value="UniProtKB-UniRule"/>
</dbReference>
<dbReference type="CDD" id="cd00780">
    <property type="entry name" value="NTF2"/>
    <property type="match status" value="1"/>
</dbReference>